<organism evidence="1 2">
    <name type="scientific">Salegentibacter chungangensis</name>
    <dbReference type="NCBI Taxonomy" id="1335724"/>
    <lineage>
        <taxon>Bacteria</taxon>
        <taxon>Pseudomonadati</taxon>
        <taxon>Bacteroidota</taxon>
        <taxon>Flavobacteriia</taxon>
        <taxon>Flavobacteriales</taxon>
        <taxon>Flavobacteriaceae</taxon>
        <taxon>Salegentibacter</taxon>
    </lineage>
</organism>
<reference evidence="2" key="1">
    <citation type="journal article" date="2019" name="Int. J. Syst. Evol. Microbiol.">
        <title>The Global Catalogue of Microorganisms (GCM) 10K type strain sequencing project: providing services to taxonomists for standard genome sequencing and annotation.</title>
        <authorList>
            <consortium name="The Broad Institute Genomics Platform"/>
            <consortium name="The Broad Institute Genome Sequencing Center for Infectious Disease"/>
            <person name="Wu L."/>
            <person name="Ma J."/>
        </authorList>
    </citation>
    <scope>NUCLEOTIDE SEQUENCE [LARGE SCALE GENOMIC DNA]</scope>
    <source>
        <strain evidence="2">CCUG 64793</strain>
    </source>
</reference>
<accession>A0ABW3NS05</accession>
<proteinExistence type="predicted"/>
<dbReference type="EMBL" id="JBHTLI010000001">
    <property type="protein sequence ID" value="MFD1095561.1"/>
    <property type="molecule type" value="Genomic_DNA"/>
</dbReference>
<dbReference type="Proteomes" id="UP001597131">
    <property type="component" value="Unassembled WGS sequence"/>
</dbReference>
<comment type="caution">
    <text evidence="1">The sequence shown here is derived from an EMBL/GenBank/DDBJ whole genome shotgun (WGS) entry which is preliminary data.</text>
</comment>
<keyword evidence="2" id="KW-1185">Reference proteome</keyword>
<dbReference type="RefSeq" id="WP_380744400.1">
    <property type="nucleotide sequence ID" value="NZ_JBHTLI010000001.1"/>
</dbReference>
<evidence type="ECO:0000313" key="2">
    <source>
        <dbReference type="Proteomes" id="UP001597131"/>
    </source>
</evidence>
<sequence length="137" mass="16182">MKTHFDLSDREFELLFKNGRLDPAIFNHEAHLRLAWIHINKYGCKTAADNINRQLLIYVTRLGARDKYNKTLTTASVKAVNHFMKKSEADNFRGFISDFPRLTTDFRELLRSHYKTDIFNSEKAKKIYLEPELLPFE</sequence>
<evidence type="ECO:0000313" key="1">
    <source>
        <dbReference type="EMBL" id="MFD1095561.1"/>
    </source>
</evidence>
<name>A0ABW3NS05_9FLAO</name>
<protein>
    <submittedName>
        <fullName evidence="1">Uncharacterized protein</fullName>
    </submittedName>
</protein>
<gene>
    <name evidence="1" type="ORF">ACFQ3Q_07375</name>
</gene>